<comment type="function">
    <text evidence="6">Mannosylates Man(2)GlcNAc(2)-dolichol diphosphate and Man(1)GlcNAc(2)-dolichol diphosphate to form Man(3)GlcNAc(2)-dolichol diphosphate.</text>
</comment>
<evidence type="ECO:0000256" key="6">
    <source>
        <dbReference type="RuleBase" id="RU367136"/>
    </source>
</evidence>
<dbReference type="GO" id="GO:0008270">
    <property type="term" value="F:zinc ion binding"/>
    <property type="evidence" value="ECO:0007669"/>
    <property type="project" value="UniProtKB-KW"/>
</dbReference>
<evidence type="ECO:0000256" key="3">
    <source>
        <dbReference type="ARBA" id="ARBA00022771"/>
    </source>
</evidence>
<comment type="caution">
    <text evidence="9">The sequence shown here is derived from an EMBL/GenBank/DDBJ whole genome shotgun (WGS) entry which is preliminary data.</text>
</comment>
<dbReference type="PANTHER" id="PTHR45918:SF1">
    <property type="entry name" value="ALPHA-1,3_1,6-MANNOSYLTRANSFERASE ALG2"/>
    <property type="match status" value="1"/>
</dbReference>
<evidence type="ECO:0000256" key="2">
    <source>
        <dbReference type="ARBA" id="ARBA00022723"/>
    </source>
</evidence>
<evidence type="ECO:0000256" key="7">
    <source>
        <dbReference type="SAM" id="MobiDB-lite"/>
    </source>
</evidence>
<evidence type="ECO:0000313" key="10">
    <source>
        <dbReference type="Proteomes" id="UP000736335"/>
    </source>
</evidence>
<organism evidence="9 10">
    <name type="scientific">Thelephora terrestris</name>
    <dbReference type="NCBI Taxonomy" id="56493"/>
    <lineage>
        <taxon>Eukaryota</taxon>
        <taxon>Fungi</taxon>
        <taxon>Dikarya</taxon>
        <taxon>Basidiomycota</taxon>
        <taxon>Agaricomycotina</taxon>
        <taxon>Agaricomycetes</taxon>
        <taxon>Thelephorales</taxon>
        <taxon>Thelephoraceae</taxon>
        <taxon>Thelephora</taxon>
    </lineage>
</organism>
<dbReference type="AlphaFoldDB" id="A0A9P6LBC9"/>
<protein>
    <recommendedName>
        <fullName evidence="6">Alpha-1,3/1,6-mannosyltransferase ALG2</fullName>
        <ecNumber evidence="6">2.4.1.132</ecNumber>
        <ecNumber evidence="6">2.4.1.257</ecNumber>
    </recommendedName>
    <alternativeName>
        <fullName evidence="6">GDP-Man:Man(1)GlcNAc(2)-PP-Dol alpha-1,3-mannosyltransferase</fullName>
    </alternativeName>
</protein>
<comment type="catalytic activity">
    <reaction evidence="6">
        <text>a beta-D-Man-(1-&gt;4)-beta-D-GlcNAc-(1-&gt;4)-alpha-D-GlcNAc-diphospho-di-trans,poly-cis-dolichol + GDP-alpha-D-mannose = an alpha-D-Man-(1-&gt;3)-beta-D-Man-(1-&gt;4)-beta-D-GlcNAc-(1-&gt;4)-alpha-D-GlcNAc-diphospho-di-trans,poly-cis-dolichol + GDP + H(+)</text>
        <dbReference type="Rhea" id="RHEA:29515"/>
        <dbReference type="Rhea" id="RHEA-COMP:19511"/>
        <dbReference type="Rhea" id="RHEA-COMP:19513"/>
        <dbReference type="ChEBI" id="CHEBI:15378"/>
        <dbReference type="ChEBI" id="CHEBI:57527"/>
        <dbReference type="ChEBI" id="CHEBI:58189"/>
        <dbReference type="ChEBI" id="CHEBI:58472"/>
        <dbReference type="ChEBI" id="CHEBI:132510"/>
        <dbReference type="EC" id="2.4.1.132"/>
    </reaction>
    <physiologicalReaction direction="left-to-right" evidence="6">
        <dbReference type="Rhea" id="RHEA:29516"/>
    </physiologicalReaction>
</comment>
<keyword evidence="10" id="KW-1185">Reference proteome</keyword>
<reference evidence="9" key="1">
    <citation type="journal article" date="2020" name="Nat. Commun.">
        <title>Large-scale genome sequencing of mycorrhizal fungi provides insights into the early evolution of symbiotic traits.</title>
        <authorList>
            <person name="Miyauchi S."/>
            <person name="Kiss E."/>
            <person name="Kuo A."/>
            <person name="Drula E."/>
            <person name="Kohler A."/>
            <person name="Sanchez-Garcia M."/>
            <person name="Morin E."/>
            <person name="Andreopoulos B."/>
            <person name="Barry K.W."/>
            <person name="Bonito G."/>
            <person name="Buee M."/>
            <person name="Carver A."/>
            <person name="Chen C."/>
            <person name="Cichocki N."/>
            <person name="Clum A."/>
            <person name="Culley D."/>
            <person name="Crous P.W."/>
            <person name="Fauchery L."/>
            <person name="Girlanda M."/>
            <person name="Hayes R.D."/>
            <person name="Keri Z."/>
            <person name="LaButti K."/>
            <person name="Lipzen A."/>
            <person name="Lombard V."/>
            <person name="Magnuson J."/>
            <person name="Maillard F."/>
            <person name="Murat C."/>
            <person name="Nolan M."/>
            <person name="Ohm R.A."/>
            <person name="Pangilinan J."/>
            <person name="Pereira M.F."/>
            <person name="Perotto S."/>
            <person name="Peter M."/>
            <person name="Pfister S."/>
            <person name="Riley R."/>
            <person name="Sitrit Y."/>
            <person name="Stielow J.B."/>
            <person name="Szollosi G."/>
            <person name="Zifcakova L."/>
            <person name="Stursova M."/>
            <person name="Spatafora J.W."/>
            <person name="Tedersoo L."/>
            <person name="Vaario L.M."/>
            <person name="Yamada A."/>
            <person name="Yan M."/>
            <person name="Wang P."/>
            <person name="Xu J."/>
            <person name="Bruns T."/>
            <person name="Baldrian P."/>
            <person name="Vilgalys R."/>
            <person name="Dunand C."/>
            <person name="Henrissat B."/>
            <person name="Grigoriev I.V."/>
            <person name="Hibbett D."/>
            <person name="Nagy L.G."/>
            <person name="Martin F.M."/>
        </authorList>
    </citation>
    <scope>NUCLEOTIDE SEQUENCE</scope>
    <source>
        <strain evidence="9">UH-Tt-Lm1</strain>
    </source>
</reference>
<dbReference type="SUPFAM" id="SSF57850">
    <property type="entry name" value="RING/U-box"/>
    <property type="match status" value="1"/>
</dbReference>
<dbReference type="Gene3D" id="3.40.50.2000">
    <property type="entry name" value="Glycogen Phosphorylase B"/>
    <property type="match status" value="1"/>
</dbReference>
<comment type="catalytic activity">
    <reaction evidence="6">
        <text>an alpha-D-Man-(1-&gt;3)-beta-D-Man-(1-&gt;4)-beta-D-GlcNAc-(1-&gt;4)-alpha-D-GlcNAc-diphospho-di-trans,poly-cis-dolichol + GDP-alpha-D-mannose = an alpha-D-Man-(1-&gt;3)-[alpha-D-Man-(1-&gt;6)]-beta-D-Man-(1-&gt;4)-beta-D-GlcNAc-(1-&gt;4)-alpha-D-GlcNAc-diphospho-di-trans,poly-cis-dolichol + GDP + H(+)</text>
        <dbReference type="Rhea" id="RHEA:29519"/>
        <dbReference type="Rhea" id="RHEA-COMP:19513"/>
        <dbReference type="Rhea" id="RHEA-COMP:19515"/>
        <dbReference type="ChEBI" id="CHEBI:15378"/>
        <dbReference type="ChEBI" id="CHEBI:57527"/>
        <dbReference type="ChEBI" id="CHEBI:58189"/>
        <dbReference type="ChEBI" id="CHEBI:132510"/>
        <dbReference type="ChEBI" id="CHEBI:132511"/>
        <dbReference type="EC" id="2.4.1.257"/>
    </reaction>
    <physiologicalReaction direction="left-to-right" evidence="6">
        <dbReference type="Rhea" id="RHEA:29520"/>
    </physiologicalReaction>
</comment>
<keyword evidence="6" id="KW-0256">Endoplasmic reticulum</keyword>
<sequence>MACGVPVLACNTGGPTESVANSLEIEKTSWLRPPDPEVWAETLRDVVELSVDERKMLAHRAKVRARTQFGMDAMASKIEAALLGAVRRSRPHHCCAFSTVDFTIDTTNCSDLFPASPKAAAARIKDALGRLVINSMPPHTNTPLLCLTVFGDGSSNPSTDRRRFSLCGRSDPVDADPRKQDNTAEPPRPINPFTGKSIEIESLNCDAHIETQVNGKPSALPHNPLSHIGAAICATPGIIGSSPTQIKTESLRSIRDNLNSLLQETSPAEADRLQKIINDLNAEILVDHSSNISNGPIKTNAPQNLVPTLGGDAAFAKPYLRHTRMFQSSNTPGETVWYESSDNAPLVHPDVAICPDIGDLYFHKDRMTGNLQLWISTDEGRWKSVAIEYIQKYLPDRIVMGALHPKFNDRLLKLRANGEPSWAQCQLCLADYTSLLAQPNSPVVPPCGHAICLECLRTRMKGKQCYLRCGILKVREAHSIRLKYMDAELPNWKQILDSKSHKRLQELNLALDKCAVELDDERTILGNALQDYSAGMALEQALHEACAELATLETQDVALRQQVTREIEKLCQLEEKHRLRVSLAEAVSGGLMDAEATTSWASEDEDEQDKAIKEHLGGTYLTGDIFAEQHDHLTQEIQTCRDVSDRLKKSVKMVQEAATLAKERRADMIARQQKRISLLESLRALIRKKEAELRDLQQEKQAD</sequence>
<dbReference type="Proteomes" id="UP000736335">
    <property type="component" value="Unassembled WGS sequence"/>
</dbReference>
<feature type="region of interest" description="Disordered" evidence="7">
    <location>
        <begin position="156"/>
        <end position="193"/>
    </location>
</feature>
<dbReference type="InterPro" id="IPR013083">
    <property type="entry name" value="Znf_RING/FYVE/PHD"/>
</dbReference>
<comment type="similarity">
    <text evidence="6">Belongs to the glycosyltransferase group 1 family.</text>
</comment>
<feature type="domain" description="RING-type" evidence="8">
    <location>
        <begin position="425"/>
        <end position="473"/>
    </location>
</feature>
<dbReference type="EC" id="2.4.1.257" evidence="6"/>
<accession>A0A9P6LBC9</accession>
<dbReference type="GO" id="GO:0102704">
    <property type="term" value="F:GDP-Man:Man(2)GlcNAc(2)-PP-Dol alpha-1,6-mannosyltransferase activity"/>
    <property type="evidence" value="ECO:0007669"/>
    <property type="project" value="UniProtKB-UniRule"/>
</dbReference>
<reference evidence="9" key="2">
    <citation type="submission" date="2020-11" db="EMBL/GenBank/DDBJ databases">
        <authorList>
            <consortium name="DOE Joint Genome Institute"/>
            <person name="Kuo A."/>
            <person name="Miyauchi S."/>
            <person name="Kiss E."/>
            <person name="Drula E."/>
            <person name="Kohler A."/>
            <person name="Sanchez-Garcia M."/>
            <person name="Andreopoulos B."/>
            <person name="Barry K.W."/>
            <person name="Bonito G."/>
            <person name="Buee M."/>
            <person name="Carver A."/>
            <person name="Chen C."/>
            <person name="Cichocki N."/>
            <person name="Clum A."/>
            <person name="Culley D."/>
            <person name="Crous P.W."/>
            <person name="Fauchery L."/>
            <person name="Girlanda M."/>
            <person name="Hayes R."/>
            <person name="Keri Z."/>
            <person name="Labutti K."/>
            <person name="Lipzen A."/>
            <person name="Lombard V."/>
            <person name="Magnuson J."/>
            <person name="Maillard F."/>
            <person name="Morin E."/>
            <person name="Murat C."/>
            <person name="Nolan M."/>
            <person name="Ohm R."/>
            <person name="Pangilinan J."/>
            <person name="Pereira M."/>
            <person name="Perotto S."/>
            <person name="Peter M."/>
            <person name="Riley R."/>
            <person name="Sitrit Y."/>
            <person name="Stielow B."/>
            <person name="Szollosi G."/>
            <person name="Zifcakova L."/>
            <person name="Stursova M."/>
            <person name="Spatafora J.W."/>
            <person name="Tedersoo L."/>
            <person name="Vaario L.-M."/>
            <person name="Yamada A."/>
            <person name="Yan M."/>
            <person name="Wang P."/>
            <person name="Xu J."/>
            <person name="Bruns T."/>
            <person name="Baldrian P."/>
            <person name="Vilgalys R."/>
            <person name="Henrissat B."/>
            <person name="Grigoriev I.V."/>
            <person name="Hibbett D."/>
            <person name="Nagy L.G."/>
            <person name="Martin F.M."/>
        </authorList>
    </citation>
    <scope>NUCLEOTIDE SEQUENCE</scope>
    <source>
        <strain evidence="9">UH-Tt-Lm1</strain>
    </source>
</reference>
<dbReference type="InterPro" id="IPR001841">
    <property type="entry name" value="Znf_RING"/>
</dbReference>
<evidence type="ECO:0000259" key="8">
    <source>
        <dbReference type="PROSITE" id="PS50089"/>
    </source>
</evidence>
<keyword evidence="3 5" id="KW-0863">Zinc-finger</keyword>
<evidence type="ECO:0000256" key="4">
    <source>
        <dbReference type="ARBA" id="ARBA00022833"/>
    </source>
</evidence>
<dbReference type="PROSITE" id="PS00518">
    <property type="entry name" value="ZF_RING_1"/>
    <property type="match status" value="1"/>
</dbReference>
<dbReference type="GO" id="GO:0005789">
    <property type="term" value="C:endoplasmic reticulum membrane"/>
    <property type="evidence" value="ECO:0007669"/>
    <property type="project" value="UniProtKB-SubCell"/>
</dbReference>
<feature type="compositionally biased region" description="Basic and acidic residues" evidence="7">
    <location>
        <begin position="171"/>
        <end position="182"/>
    </location>
</feature>
<proteinExistence type="inferred from homology"/>
<dbReference type="PROSITE" id="PS50089">
    <property type="entry name" value="ZF_RING_2"/>
    <property type="match status" value="1"/>
</dbReference>
<evidence type="ECO:0000256" key="1">
    <source>
        <dbReference type="ARBA" id="ARBA00022679"/>
    </source>
</evidence>
<comment type="subcellular location">
    <subcellularLocation>
        <location evidence="6">Endoplasmic reticulum membrane</location>
    </subcellularLocation>
</comment>
<dbReference type="InterPro" id="IPR027370">
    <property type="entry name" value="Znf-RING_euk"/>
</dbReference>
<dbReference type="InterPro" id="IPR027054">
    <property type="entry name" value="ALG2"/>
</dbReference>
<dbReference type="Gene3D" id="3.30.40.10">
    <property type="entry name" value="Zinc/RING finger domain, C3HC4 (zinc finger)"/>
    <property type="match status" value="1"/>
</dbReference>
<dbReference type="EMBL" id="WIUZ02000002">
    <property type="protein sequence ID" value="KAF9790745.1"/>
    <property type="molecule type" value="Genomic_DNA"/>
</dbReference>
<gene>
    <name evidence="9" type="ORF">BJ322DRAFT_1104393</name>
</gene>
<dbReference type="PANTHER" id="PTHR45918">
    <property type="entry name" value="ALPHA-1,3/1,6-MANNOSYLTRANSFERASE ALG2"/>
    <property type="match status" value="1"/>
</dbReference>
<comment type="pathway">
    <text evidence="6">Protein modification; protein glycosylation.</text>
</comment>
<dbReference type="InterPro" id="IPR017907">
    <property type="entry name" value="Znf_RING_CS"/>
</dbReference>
<evidence type="ECO:0000313" key="9">
    <source>
        <dbReference type="EMBL" id="KAF9790745.1"/>
    </source>
</evidence>
<name>A0A9P6LBC9_9AGAM</name>
<keyword evidence="6" id="KW-0328">Glycosyltransferase</keyword>
<dbReference type="EC" id="2.4.1.132" evidence="6"/>
<dbReference type="SUPFAM" id="SSF53756">
    <property type="entry name" value="UDP-Glycosyltransferase/glycogen phosphorylase"/>
    <property type="match status" value="1"/>
</dbReference>
<dbReference type="GO" id="GO:0004378">
    <property type="term" value="F:GDP-Man:Man(1)GlcNAc(2)-PP-Dol alpha-1,3-mannosyltransferase activity"/>
    <property type="evidence" value="ECO:0007669"/>
    <property type="project" value="UniProtKB-UniRule"/>
</dbReference>
<evidence type="ECO:0000256" key="5">
    <source>
        <dbReference type="PROSITE-ProRule" id="PRU00175"/>
    </source>
</evidence>
<keyword evidence="4" id="KW-0862">Zinc</keyword>
<dbReference type="OrthoDB" id="448893at2759"/>
<keyword evidence="2" id="KW-0479">Metal-binding</keyword>
<keyword evidence="1 6" id="KW-0808">Transferase</keyword>
<dbReference type="Pfam" id="PF13445">
    <property type="entry name" value="zf-RING_UBOX"/>
    <property type="match status" value="1"/>
</dbReference>